<dbReference type="Gene3D" id="1.20.1640.10">
    <property type="entry name" value="Multidrug efflux transporter AcrB transmembrane domain"/>
    <property type="match status" value="2"/>
</dbReference>
<feature type="transmembrane region" description="Helical" evidence="1">
    <location>
        <begin position="905"/>
        <end position="927"/>
    </location>
</feature>
<evidence type="ECO:0000313" key="2">
    <source>
        <dbReference type="EMBL" id="KPY34993.1"/>
    </source>
</evidence>
<dbReference type="RefSeq" id="WP_057409806.1">
    <property type="nucleotide sequence ID" value="NZ_LJRC01000176.1"/>
</dbReference>
<dbReference type="PANTHER" id="PTHR32063:SF18">
    <property type="entry name" value="CATION EFFLUX SYSTEM PROTEIN"/>
    <property type="match status" value="1"/>
</dbReference>
<dbReference type="GO" id="GO:0042910">
    <property type="term" value="F:xenobiotic transmembrane transporter activity"/>
    <property type="evidence" value="ECO:0007669"/>
    <property type="project" value="TreeGrafter"/>
</dbReference>
<keyword evidence="1" id="KW-0472">Membrane</keyword>
<feature type="transmembrane region" description="Helical" evidence="1">
    <location>
        <begin position="359"/>
        <end position="379"/>
    </location>
</feature>
<dbReference type="EMBL" id="LJRC01000176">
    <property type="protein sequence ID" value="KPY34993.1"/>
    <property type="molecule type" value="Genomic_DNA"/>
</dbReference>
<dbReference type="PRINTS" id="PR00702">
    <property type="entry name" value="ACRIFLAVINRP"/>
</dbReference>
<dbReference type="Proteomes" id="UP000050562">
    <property type="component" value="Unassembled WGS sequence"/>
</dbReference>
<dbReference type="GO" id="GO:0005886">
    <property type="term" value="C:plasma membrane"/>
    <property type="evidence" value="ECO:0007669"/>
    <property type="project" value="TreeGrafter"/>
</dbReference>
<keyword evidence="1" id="KW-1133">Transmembrane helix</keyword>
<reference evidence="2 3" key="1">
    <citation type="submission" date="2015-09" db="EMBL/GenBank/DDBJ databases">
        <title>Genome announcement of multiple Pseudomonas syringae strains.</title>
        <authorList>
            <person name="Thakur S."/>
            <person name="Wang P.W."/>
            <person name="Gong Y."/>
            <person name="Weir B.S."/>
            <person name="Guttman D.S."/>
        </authorList>
    </citation>
    <scope>NUCLEOTIDE SEQUENCE [LARGE SCALE GENOMIC DNA]</scope>
    <source>
        <strain evidence="2 3">ICMP3956</strain>
    </source>
</reference>
<name>A0A0P9YIW8_9PSED</name>
<feature type="transmembrane region" description="Helical" evidence="1">
    <location>
        <begin position="960"/>
        <end position="977"/>
    </location>
</feature>
<keyword evidence="1" id="KW-0812">Transmembrane</keyword>
<gene>
    <name evidence="2" type="ORF">ALO52_03142</name>
</gene>
<dbReference type="Gene3D" id="3.30.70.1320">
    <property type="entry name" value="Multidrug efflux transporter AcrB pore domain like"/>
    <property type="match status" value="1"/>
</dbReference>
<dbReference type="Pfam" id="PF00873">
    <property type="entry name" value="ACR_tran"/>
    <property type="match status" value="1"/>
</dbReference>
<dbReference type="InterPro" id="IPR001036">
    <property type="entry name" value="Acrflvin-R"/>
</dbReference>
<dbReference type="Gene3D" id="3.30.70.1440">
    <property type="entry name" value="Multidrug efflux transporter AcrB pore domain"/>
    <property type="match status" value="1"/>
</dbReference>
<dbReference type="PATRIC" id="fig|251707.3.peg.4139"/>
<feature type="transmembrane region" description="Helical" evidence="1">
    <location>
        <begin position="461"/>
        <end position="488"/>
    </location>
</feature>
<sequence>MNITRNAMGASRLTLFAAGLILIAGVLAFLGFPSQEEPSVTVRDALVSVALPGLPVERVEELLARPLEDRIRELAQIKDIVTTIKPGQVIVQVTAYDSVKDLPALWQRLRAKVGELSGSFPPGTQGPLVDDDFGRVAVASVAVTAPGFSMSEMRGPIKRLRDQLYGLSGVDQVELYGLLDERIYLDFDHQTLGASGLAPQQVLQQLQGQNAIALGGNPVVGEESTTLSVSGEILSLEQLRRFPVQLASGERVPLQSMAKVSVAPVDPPETAAIYQGQSAVVLAVSMQSGLNVQAFGKSLRARLGELEQQLPAGFALHIVTFQADVVQNEMSKMYHVMGETVVIVMCVVMLFLGWRTGLVVGAIVPLTILTTLIVMRSLGIELQTVSIAAIILALGLLVDNGIVIAEDIERRLHAGEARWQACEDAGRTLAIPLLTSSLVIVLAFSPFFLGQTSTNEYLRSLAIVLATTLISSWLLSITVTPLLCFYFAKAPTVDQDAPAPDEYASGFYRGYRTVIEQLLHYPFIFLGCMLGLLAGAVVVLTHVPYDFLPKSDRLQFQIPLTMEPGSSSTATLQTVRNISQWLSNDRDVLDSIGYVADGGPRIVLGLNPPLPAPDIAYFTVSVRKGVDMDAVIARTRRFLLQQHPEVQAQPKRFSMGTTEAGVAIYRIIGPDEEVLRQAAGQLEKALLALPGTVDVQDDWRSRLPRYEVVVDPYKARLAGVSSEDIAQALRLRNGGLSVSSMQDGETTVALVARAVEDAGASGNDLDTTFIYPASGSGPVPLSTVATLEPQSEASTLLRRNMERAITVTGHNPSLTATTIVQRLAPQVAAIKLPVGYRIELGGEIQDSADANQALLQYMPHALVGMLLLFVWQFNSFRKLLIVITSVPFVLIGAACALLITGYPFGFMATFGLLSLAGIIVNNAVLLLERIDVEREHGLNVHEAVVNAAVKRLRPIVMTKLTCIIGLVPLMLFAGPLWEGMVITIIGGLALGTLVTLGLIPILYWLLFDRFDRFDRSSLRKAVSSPAGPPQS</sequence>
<dbReference type="Gene3D" id="3.30.2090.10">
    <property type="entry name" value="Multidrug efflux transporter AcrB TolC docking domain, DN and DC subdomains"/>
    <property type="match status" value="2"/>
</dbReference>
<dbReference type="AlphaFoldDB" id="A0A0P9YIW8"/>
<comment type="caution">
    <text evidence="2">The sequence shown here is derived from an EMBL/GenBank/DDBJ whole genome shotgun (WGS) entry which is preliminary data.</text>
</comment>
<feature type="transmembrane region" description="Helical" evidence="1">
    <location>
        <begin position="429"/>
        <end position="449"/>
    </location>
</feature>
<feature type="transmembrane region" description="Helical" evidence="1">
    <location>
        <begin position="854"/>
        <end position="872"/>
    </location>
</feature>
<accession>A0A0P9YIW8</accession>
<feature type="transmembrane region" description="Helical" evidence="1">
    <location>
        <begin position="385"/>
        <end position="408"/>
    </location>
</feature>
<organism evidence="2 3">
    <name type="scientific">Pseudomonas syringae pv. primulae</name>
    <dbReference type="NCBI Taxonomy" id="251707"/>
    <lineage>
        <taxon>Bacteria</taxon>
        <taxon>Pseudomonadati</taxon>
        <taxon>Pseudomonadota</taxon>
        <taxon>Gammaproteobacteria</taxon>
        <taxon>Pseudomonadales</taxon>
        <taxon>Pseudomonadaceae</taxon>
        <taxon>Pseudomonas</taxon>
    </lineage>
</organism>
<dbReference type="Gene3D" id="3.30.70.1430">
    <property type="entry name" value="Multidrug efflux transporter AcrB pore domain"/>
    <property type="match status" value="2"/>
</dbReference>
<dbReference type="SUPFAM" id="SSF82693">
    <property type="entry name" value="Multidrug efflux transporter AcrB pore domain, PN1, PN2, PC1 and PC2 subdomains"/>
    <property type="match status" value="2"/>
</dbReference>
<dbReference type="SUPFAM" id="SSF82714">
    <property type="entry name" value="Multidrug efflux transporter AcrB TolC docking domain, DN and DC subdomains"/>
    <property type="match status" value="2"/>
</dbReference>
<feature type="transmembrane region" description="Helical" evidence="1">
    <location>
        <begin position="333"/>
        <end position="352"/>
    </location>
</feature>
<dbReference type="InterPro" id="IPR027463">
    <property type="entry name" value="AcrB_DN_DC_subdom"/>
</dbReference>
<protein>
    <submittedName>
        <fullName evidence="2">Multidrug efflux pump</fullName>
    </submittedName>
</protein>
<dbReference type="SUPFAM" id="SSF82866">
    <property type="entry name" value="Multidrug efflux transporter AcrB transmembrane domain"/>
    <property type="match status" value="2"/>
</dbReference>
<proteinExistence type="predicted"/>
<feature type="transmembrane region" description="Helical" evidence="1">
    <location>
        <begin position="983"/>
        <end position="1006"/>
    </location>
</feature>
<dbReference type="PANTHER" id="PTHR32063">
    <property type="match status" value="1"/>
</dbReference>
<evidence type="ECO:0000313" key="3">
    <source>
        <dbReference type="Proteomes" id="UP000050562"/>
    </source>
</evidence>
<feature type="transmembrane region" description="Helical" evidence="1">
    <location>
        <begin position="879"/>
        <end position="899"/>
    </location>
</feature>
<feature type="transmembrane region" description="Helical" evidence="1">
    <location>
        <begin position="518"/>
        <end position="540"/>
    </location>
</feature>
<evidence type="ECO:0000256" key="1">
    <source>
        <dbReference type="SAM" id="Phobius"/>
    </source>
</evidence>